<sequence length="393" mass="41390">MRVLVTTWAWNSHYLPLVPTMWALRAAGHEVRVASQPRLAPVITESGGVAVPVGPDLDHDEVRARAMGDLSLRAVPAVPAAGESMTGWPADHLARVARVFGVFTAYSEAMLADLLDYARWWRPDLVLYDPTTYAGPLVAAALGVPAVRHTHGVDVTYQARDVVTGLVAPLADRIGVSDVDLVGALTVDPCPPSLQFDSPVRRATIRYLPYNGPAVLPAWLWGAAGERPRVCVTWGTSTSRLAGDMPVPLRELIEWTHELGYEVIACVGAADAATLGPLPDDVRIAESLPLHLVLPSCAAVVHQGGNGTMLTAGYCGVPQLVLPQLPDQTFHAGQLAAANAGRVLVGGEVGPDAVHVELAKLVTGGESATALRTEILAQPTPAAAIPQLVELAG</sequence>
<feature type="domain" description="Erythromycin biosynthesis protein CIII-like N-terminal" evidence="5">
    <location>
        <begin position="22"/>
        <end position="235"/>
    </location>
</feature>
<evidence type="ECO:0000256" key="1">
    <source>
        <dbReference type="ARBA" id="ARBA00006962"/>
    </source>
</evidence>
<dbReference type="InterPro" id="IPR050426">
    <property type="entry name" value="Glycosyltransferase_28"/>
</dbReference>
<feature type="domain" description="Erythromycin biosynthesis protein CIII-like C-terminal" evidence="4">
    <location>
        <begin position="253"/>
        <end position="391"/>
    </location>
</feature>
<dbReference type="InterPro" id="IPR010610">
    <property type="entry name" value="EryCIII-like_C"/>
</dbReference>
<dbReference type="GO" id="GO:0016758">
    <property type="term" value="F:hexosyltransferase activity"/>
    <property type="evidence" value="ECO:0007669"/>
    <property type="project" value="UniProtKB-ARBA"/>
</dbReference>
<dbReference type="AlphaFoldDB" id="A0A428WP69"/>
<protein>
    <submittedName>
        <fullName evidence="6">DUF1205 domain-containing protein</fullName>
    </submittedName>
</protein>
<accession>A0A428WP69</accession>
<evidence type="ECO:0000313" key="6">
    <source>
        <dbReference type="EMBL" id="RSM44871.1"/>
    </source>
</evidence>
<keyword evidence="2" id="KW-0328">Glycosyltransferase</keyword>
<evidence type="ECO:0000259" key="5">
    <source>
        <dbReference type="Pfam" id="PF21036"/>
    </source>
</evidence>
<proteinExistence type="inferred from homology"/>
<dbReference type="PANTHER" id="PTHR48050">
    <property type="entry name" value="STEROL 3-BETA-GLUCOSYLTRANSFERASE"/>
    <property type="match status" value="1"/>
</dbReference>
<dbReference type="Gene3D" id="3.40.50.2000">
    <property type="entry name" value="Glycogen Phosphorylase B"/>
    <property type="match status" value="2"/>
</dbReference>
<dbReference type="GO" id="GO:0008194">
    <property type="term" value="F:UDP-glycosyltransferase activity"/>
    <property type="evidence" value="ECO:0007669"/>
    <property type="project" value="InterPro"/>
</dbReference>
<dbReference type="CDD" id="cd03784">
    <property type="entry name" value="GT1_Gtf-like"/>
    <property type="match status" value="1"/>
</dbReference>
<dbReference type="PANTHER" id="PTHR48050:SF13">
    <property type="entry name" value="STEROL 3-BETA-GLUCOSYLTRANSFERASE UGT80A2"/>
    <property type="match status" value="1"/>
</dbReference>
<keyword evidence="7" id="KW-1185">Reference proteome</keyword>
<dbReference type="EMBL" id="QHHU01000018">
    <property type="protein sequence ID" value="RSM44871.1"/>
    <property type="molecule type" value="Genomic_DNA"/>
</dbReference>
<comment type="caution">
    <text evidence="6">The sequence shown here is derived from an EMBL/GenBank/DDBJ whole genome shotgun (WGS) entry which is preliminary data.</text>
</comment>
<dbReference type="SUPFAM" id="SSF53756">
    <property type="entry name" value="UDP-Glycosyltransferase/glycogen phosphorylase"/>
    <property type="match status" value="1"/>
</dbReference>
<evidence type="ECO:0000259" key="4">
    <source>
        <dbReference type="Pfam" id="PF06722"/>
    </source>
</evidence>
<dbReference type="Proteomes" id="UP000286716">
    <property type="component" value="Unassembled WGS sequence"/>
</dbReference>
<dbReference type="GO" id="GO:0017000">
    <property type="term" value="P:antibiotic biosynthetic process"/>
    <property type="evidence" value="ECO:0007669"/>
    <property type="project" value="UniProtKB-ARBA"/>
</dbReference>
<dbReference type="InterPro" id="IPR002213">
    <property type="entry name" value="UDP_glucos_trans"/>
</dbReference>
<reference evidence="6 7" key="1">
    <citation type="submission" date="2018-05" db="EMBL/GenBank/DDBJ databases">
        <title>Evolution of GPA BGCs.</title>
        <authorList>
            <person name="Waglechner N."/>
            <person name="Wright G.D."/>
        </authorList>
    </citation>
    <scope>NUCLEOTIDE SEQUENCE [LARGE SCALE GENOMIC DNA]</scope>
    <source>
        <strain evidence="6 7">DSM 5908</strain>
    </source>
</reference>
<evidence type="ECO:0000256" key="2">
    <source>
        <dbReference type="ARBA" id="ARBA00022676"/>
    </source>
</evidence>
<keyword evidence="3" id="KW-0808">Transferase</keyword>
<evidence type="ECO:0000313" key="7">
    <source>
        <dbReference type="Proteomes" id="UP000286716"/>
    </source>
</evidence>
<name>A0A428WP69_AMYBA</name>
<gene>
    <name evidence="6" type="ORF">DMA12_15115</name>
</gene>
<dbReference type="InterPro" id="IPR048284">
    <property type="entry name" value="EryCIII-like_N"/>
</dbReference>
<evidence type="ECO:0000256" key="3">
    <source>
        <dbReference type="ARBA" id="ARBA00022679"/>
    </source>
</evidence>
<dbReference type="OrthoDB" id="5488434at2"/>
<dbReference type="Pfam" id="PF21036">
    <property type="entry name" value="EryCIII-like_N"/>
    <property type="match status" value="1"/>
</dbReference>
<organism evidence="6 7">
    <name type="scientific">Amycolatopsis balhimycina DSM 5908</name>
    <dbReference type="NCBI Taxonomy" id="1081091"/>
    <lineage>
        <taxon>Bacteria</taxon>
        <taxon>Bacillati</taxon>
        <taxon>Actinomycetota</taxon>
        <taxon>Actinomycetes</taxon>
        <taxon>Pseudonocardiales</taxon>
        <taxon>Pseudonocardiaceae</taxon>
        <taxon>Amycolatopsis</taxon>
    </lineage>
</organism>
<dbReference type="Pfam" id="PF06722">
    <property type="entry name" value="EryCIII-like_C"/>
    <property type="match status" value="1"/>
</dbReference>
<comment type="similarity">
    <text evidence="1">Belongs to the glycosyltransferase 28 family.</text>
</comment>